<keyword evidence="1" id="KW-0812">Transmembrane</keyword>
<name>A0A8J7W423_9FIRM</name>
<feature type="transmembrane region" description="Helical" evidence="1">
    <location>
        <begin position="153"/>
        <end position="175"/>
    </location>
</feature>
<keyword evidence="1" id="KW-1133">Transmembrane helix</keyword>
<sequence length="392" mass="45341">MSKTVKRVILDDIWAIGRNESWFSDMAKLGLHLQKIRGGFAHFEKGEPKDIKYRIDVLKHAPTIDQLDFYQDCGWALAAVYKNFYIFSSPEDSGSPELHTDPAEQSYTLGDLDRLLKRNVVIVIFAVLLMAAMILGMYLISEWPVLLMVEGDILQQTLLLTVELYVCFTVIRNYFAVRTLKQALSEGRSINHKEDWKKARLMNGGISALFLLTAVLCIILPIYDMVAWKEVALPEEAVNLQVVRLAEIEDDPRLTRDEYITEDGLDFNNQVVYDWSPLAPVQYEVREHGLMKGEMWEDLSGEYSPSITSKYYRLLIPKMAESLLQDLTQRYVYDPDDVVREAVFKGFDKVYISEKNQMTQVFAIRGREVFYFRYIGWKTAEDILPLLENKKN</sequence>
<evidence type="ECO:0000313" key="3">
    <source>
        <dbReference type="Proteomes" id="UP000675664"/>
    </source>
</evidence>
<comment type="caution">
    <text evidence="2">The sequence shown here is derived from an EMBL/GenBank/DDBJ whole genome shotgun (WGS) entry which is preliminary data.</text>
</comment>
<accession>A0A8J7W423</accession>
<dbReference type="EMBL" id="JAGSND010000019">
    <property type="protein sequence ID" value="MBR0599976.1"/>
    <property type="molecule type" value="Genomic_DNA"/>
</dbReference>
<organism evidence="2 3">
    <name type="scientific">Sinanaerobacter chloroacetimidivorans</name>
    <dbReference type="NCBI Taxonomy" id="2818044"/>
    <lineage>
        <taxon>Bacteria</taxon>
        <taxon>Bacillati</taxon>
        <taxon>Bacillota</taxon>
        <taxon>Clostridia</taxon>
        <taxon>Peptostreptococcales</taxon>
        <taxon>Anaerovoracaceae</taxon>
        <taxon>Sinanaerobacter</taxon>
    </lineage>
</organism>
<dbReference type="Proteomes" id="UP000675664">
    <property type="component" value="Unassembled WGS sequence"/>
</dbReference>
<dbReference type="AlphaFoldDB" id="A0A8J7W423"/>
<keyword evidence="3" id="KW-1185">Reference proteome</keyword>
<feature type="transmembrane region" description="Helical" evidence="1">
    <location>
        <begin position="201"/>
        <end position="223"/>
    </location>
</feature>
<keyword evidence="1" id="KW-0472">Membrane</keyword>
<gene>
    <name evidence="2" type="ORF">KCX82_19005</name>
</gene>
<dbReference type="RefSeq" id="WP_227020108.1">
    <property type="nucleotide sequence ID" value="NZ_JAGSND010000019.1"/>
</dbReference>
<evidence type="ECO:0000313" key="2">
    <source>
        <dbReference type="EMBL" id="MBR0599976.1"/>
    </source>
</evidence>
<reference evidence="2" key="1">
    <citation type="submission" date="2021-04" db="EMBL/GenBank/DDBJ databases">
        <title>Sinoanaerobacter chloroacetimidivorans sp. nov., an obligate anaerobic bacterium isolated from anaerobic sludge.</title>
        <authorList>
            <person name="Bao Y."/>
        </authorList>
    </citation>
    <scope>NUCLEOTIDE SEQUENCE</scope>
    <source>
        <strain evidence="2">BAD-6</strain>
    </source>
</reference>
<dbReference type="Pfam" id="PF11193">
    <property type="entry name" value="DUF2812"/>
    <property type="match status" value="1"/>
</dbReference>
<reference evidence="2" key="2">
    <citation type="submission" date="2021-04" db="EMBL/GenBank/DDBJ databases">
        <authorList>
            <person name="Liu J."/>
        </authorList>
    </citation>
    <scope>NUCLEOTIDE SEQUENCE</scope>
    <source>
        <strain evidence="2">BAD-6</strain>
    </source>
</reference>
<evidence type="ECO:0000256" key="1">
    <source>
        <dbReference type="SAM" id="Phobius"/>
    </source>
</evidence>
<feature type="transmembrane region" description="Helical" evidence="1">
    <location>
        <begin position="120"/>
        <end position="141"/>
    </location>
</feature>
<dbReference type="InterPro" id="IPR021359">
    <property type="entry name" value="DUF2812"/>
</dbReference>
<proteinExistence type="predicted"/>
<protein>
    <submittedName>
        <fullName evidence="2">DUF2812 domain-containing protein</fullName>
    </submittedName>
</protein>